<dbReference type="HOGENOM" id="CLU_2192067_0_0_4"/>
<accession>A0A0H2XEZ8</accession>
<evidence type="ECO:0000313" key="2">
    <source>
        <dbReference type="Proteomes" id="UP000006693"/>
    </source>
</evidence>
<sequence length="120" mass="13342">MRTARHSISVARMPAAFAADRNGKNPHRPAPRACDMNAKAAALHIRRSRRSGHSFGPAFNGCALNIPCRTSARGPHRFSESRYPFPNRAINQEFSDSIPAEFIGHQKFNYPKPITNSTIN</sequence>
<protein>
    <submittedName>
        <fullName evidence="1">Uncharacterized protein</fullName>
    </submittedName>
</protein>
<proteinExistence type="predicted"/>
<keyword evidence="2" id="KW-1185">Reference proteome</keyword>
<reference evidence="1 2" key="1">
    <citation type="journal article" date="2004" name="Proc. Natl. Acad. Sci. U.S.A.">
        <title>Structural flexibility in the Burkholderia mallei genome.</title>
        <authorList>
            <person name="Nierman W.C."/>
            <person name="DeShazer D."/>
            <person name="Kim H.S."/>
            <person name="Tettelin H."/>
            <person name="Nelson K.E."/>
            <person name="Feldblyum T."/>
            <person name="Ulrich R.L."/>
            <person name="Ronning C.M."/>
            <person name="Brinkac L.M."/>
            <person name="Daugherty S.C."/>
            <person name="Davidsen T.D."/>
            <person name="Deboy R.T."/>
            <person name="Dimitrov G."/>
            <person name="Dodson R.J."/>
            <person name="Durkin A.S."/>
            <person name="Gwinn M.L."/>
            <person name="Haft D.H."/>
            <person name="Khouri H."/>
            <person name="Kolonay J.F."/>
            <person name="Madupu R."/>
            <person name="Mohammoud Y."/>
            <person name="Nelson W.C."/>
            <person name="Radune D."/>
            <person name="Romero C.M."/>
            <person name="Sarria S."/>
            <person name="Selengut J."/>
            <person name="Shamblin C."/>
            <person name="Sullivan S.A."/>
            <person name="White O."/>
            <person name="Yu Y."/>
            <person name="Zafar N."/>
            <person name="Zhou L."/>
            <person name="Fraser C.M."/>
        </authorList>
    </citation>
    <scope>NUCLEOTIDE SEQUENCE [LARGE SCALE GENOMIC DNA]</scope>
    <source>
        <strain evidence="1 2">ATCC 23344</strain>
    </source>
</reference>
<evidence type="ECO:0000313" key="1">
    <source>
        <dbReference type="EMBL" id="AAY59233.1"/>
    </source>
</evidence>
<organism evidence="1 2">
    <name type="scientific">Burkholderia mallei (strain ATCC 23344)</name>
    <dbReference type="NCBI Taxonomy" id="243160"/>
    <lineage>
        <taxon>Bacteria</taxon>
        <taxon>Pseudomonadati</taxon>
        <taxon>Pseudomonadota</taxon>
        <taxon>Betaproteobacteria</taxon>
        <taxon>Burkholderiales</taxon>
        <taxon>Burkholderiaceae</taxon>
        <taxon>Burkholderia</taxon>
        <taxon>pseudomallei group</taxon>
    </lineage>
</organism>
<dbReference type="KEGG" id="bma:BMAA0278"/>
<dbReference type="AlphaFoldDB" id="A0A0H2XEZ8"/>
<gene>
    <name evidence="1" type="ordered locus">BMAA0278</name>
</gene>
<name>A0A0H2XEZ8_BURMA</name>
<dbReference type="EMBL" id="CP000011">
    <property type="protein sequence ID" value="AAY59233.1"/>
    <property type="molecule type" value="Genomic_DNA"/>
</dbReference>
<dbReference type="Proteomes" id="UP000006693">
    <property type="component" value="Chromosome 2"/>
</dbReference>
<dbReference type="PATRIC" id="fig|243160.12.peg.3779"/>